<proteinExistence type="predicted"/>
<evidence type="ECO:0000313" key="1">
    <source>
        <dbReference type="EMBL" id="MBO3744205.1"/>
    </source>
</evidence>
<comment type="caution">
    <text evidence="1">The sequence shown here is derived from an EMBL/GenBank/DDBJ whole genome shotgun (WGS) entry which is preliminary data.</text>
</comment>
<organism evidence="1 2">
    <name type="scientific">Actinoplanes flavus</name>
    <dbReference type="NCBI Taxonomy" id="2820290"/>
    <lineage>
        <taxon>Bacteria</taxon>
        <taxon>Bacillati</taxon>
        <taxon>Actinomycetota</taxon>
        <taxon>Actinomycetes</taxon>
        <taxon>Micromonosporales</taxon>
        <taxon>Micromonosporaceae</taxon>
        <taxon>Actinoplanes</taxon>
    </lineage>
</organism>
<reference evidence="1 2" key="1">
    <citation type="submission" date="2021-03" db="EMBL/GenBank/DDBJ databases">
        <title>Actinoplanes flavus sp. nov., a novel actinomycete isolated from Coconut Palm rhizosphere soil.</title>
        <authorList>
            <person name="Luo X."/>
        </authorList>
    </citation>
    <scope>NUCLEOTIDE SEQUENCE [LARGE SCALE GENOMIC DNA]</scope>
    <source>
        <strain evidence="1 2">NEAU-H7</strain>
    </source>
</reference>
<dbReference type="EMBL" id="JAGFNS010000056">
    <property type="protein sequence ID" value="MBO3744205.1"/>
    <property type="molecule type" value="Genomic_DNA"/>
</dbReference>
<name>A0ABS3V045_9ACTN</name>
<keyword evidence="2" id="KW-1185">Reference proteome</keyword>
<gene>
    <name evidence="1" type="ORF">J5X75_42625</name>
</gene>
<sequence length="353" mass="38168">MTYDLAVWEGDPPADRAAARVEFERLYARYIGSGHHFEPAARIAGYVRALLDRFPDIGSDEGADNPWAGGSLMSMVRGPLLCIPIVSGRADEISVWAVQLAGVHGLNCYDPRLNQLRLPVDRLPEPVVDSRVLRDAAVQRLTGLLLEVGWETARSSCTEPAFAQLQPTGLVFSFRPNPSIRFGEVTFSPTVGTGHRELGRLCNEFMGRPPSAGSPGALGTAVDLGSLLYADGLSAASFTRWRVSSEDEVDTGTAVLLEDLAGDGMPFMQRFASLGDIIAWTYVNRGYQARDGILAVACALDGREAEAAEVIGDYAAYGTDQVGRLLEQTTRFVQNFVGHFGIGEDALRRLSST</sequence>
<dbReference type="Proteomes" id="UP000679690">
    <property type="component" value="Unassembled WGS sequence"/>
</dbReference>
<evidence type="ECO:0000313" key="2">
    <source>
        <dbReference type="Proteomes" id="UP000679690"/>
    </source>
</evidence>
<dbReference type="RefSeq" id="WP_208473438.1">
    <property type="nucleotide sequence ID" value="NZ_JAGFNS010000056.1"/>
</dbReference>
<accession>A0ABS3V045</accession>
<protein>
    <submittedName>
        <fullName evidence="1">Uncharacterized protein</fullName>
    </submittedName>
</protein>